<protein>
    <submittedName>
        <fullName evidence="1">Uncharacterized protein</fullName>
    </submittedName>
</protein>
<organism evidence="1 2">
    <name type="scientific">Holdemania filiformis DSM 12042</name>
    <dbReference type="NCBI Taxonomy" id="545696"/>
    <lineage>
        <taxon>Bacteria</taxon>
        <taxon>Bacillati</taxon>
        <taxon>Bacillota</taxon>
        <taxon>Erysipelotrichia</taxon>
        <taxon>Erysipelotrichales</taxon>
        <taxon>Erysipelotrichaceae</taxon>
        <taxon>Holdemania</taxon>
    </lineage>
</organism>
<evidence type="ECO:0000313" key="2">
    <source>
        <dbReference type="Proteomes" id="UP000005950"/>
    </source>
</evidence>
<proteinExistence type="predicted"/>
<name>B9YE58_9FIRM</name>
<comment type="caution">
    <text evidence="1">The sequence shown here is derived from an EMBL/GenBank/DDBJ whole genome shotgun (WGS) entry which is preliminary data.</text>
</comment>
<feature type="non-terminal residue" evidence="1">
    <location>
        <position position="1"/>
    </location>
</feature>
<gene>
    <name evidence="1" type="ORF">HOLDEFILI_04132</name>
</gene>
<sequence>NWNESQGYSFFCGVLNNRATCVTSFQKNCIDSPKMKDCLLFLLSLFF</sequence>
<dbReference type="HOGENOM" id="CLU_3161647_0_0_9"/>
<dbReference type="EMBL" id="ACCF01000259">
    <property type="protein sequence ID" value="EEF65755.1"/>
    <property type="molecule type" value="Genomic_DNA"/>
</dbReference>
<reference evidence="1 2" key="2">
    <citation type="submission" date="2009-02" db="EMBL/GenBank/DDBJ databases">
        <title>Draft genome sequence of Holdemania filiformis DSM 12042.</title>
        <authorList>
            <person name="Sudarsanam P."/>
            <person name="Ley R."/>
            <person name="Guruge J."/>
            <person name="Turnbaugh P.J."/>
            <person name="Mahowald M."/>
            <person name="Liep D."/>
            <person name="Gordon J."/>
        </authorList>
    </citation>
    <scope>NUCLEOTIDE SEQUENCE [LARGE SCALE GENOMIC DNA]</scope>
    <source>
        <strain evidence="1 2">DSM 12042</strain>
    </source>
</reference>
<reference evidence="1 2" key="1">
    <citation type="submission" date="2008-12" db="EMBL/GenBank/DDBJ databases">
        <authorList>
            <person name="Fulton L."/>
            <person name="Clifton S."/>
            <person name="Fulton B."/>
            <person name="Xu J."/>
            <person name="Minx P."/>
            <person name="Pepin K.H."/>
            <person name="Johnson M."/>
            <person name="Bhonagiri V."/>
            <person name="Nash W.E."/>
            <person name="Mardis E.R."/>
            <person name="Wilson R.K."/>
        </authorList>
    </citation>
    <scope>NUCLEOTIDE SEQUENCE [LARGE SCALE GENOMIC DNA]</scope>
    <source>
        <strain evidence="1 2">DSM 12042</strain>
    </source>
</reference>
<accession>B9YE58</accession>
<dbReference type="Proteomes" id="UP000005950">
    <property type="component" value="Unassembled WGS sequence"/>
</dbReference>
<evidence type="ECO:0000313" key="1">
    <source>
        <dbReference type="EMBL" id="EEF65755.1"/>
    </source>
</evidence>
<dbReference type="AlphaFoldDB" id="B9YE58"/>